<protein>
    <submittedName>
        <fullName evidence="2">Uncharacterized protein</fullName>
    </submittedName>
</protein>
<organism evidence="2">
    <name type="scientific">Proboscia inermis</name>
    <dbReference type="NCBI Taxonomy" id="420281"/>
    <lineage>
        <taxon>Eukaryota</taxon>
        <taxon>Sar</taxon>
        <taxon>Stramenopiles</taxon>
        <taxon>Ochrophyta</taxon>
        <taxon>Bacillariophyta</taxon>
        <taxon>Coscinodiscophyceae</taxon>
        <taxon>Rhizosoleniophycidae</taxon>
        <taxon>Rhizosoleniales</taxon>
        <taxon>Rhizosoleniaceae</taxon>
        <taxon>Proboscia</taxon>
    </lineage>
</organism>
<dbReference type="AlphaFoldDB" id="A0A7S0GM32"/>
<dbReference type="EMBL" id="HBEL01053260">
    <property type="protein sequence ID" value="CAD8428211.1"/>
    <property type="molecule type" value="Transcribed_RNA"/>
</dbReference>
<sequence length="417" mass="46902">MEQEQLRAHTHEHTHNVMDGGSSEQSDGESFFADTGRGGGGGEVNEDGSVSQKEHWNQEGGNTTNLINIENIVLYSEPFLQEIKPTGRSSKTARHNIPHTHSVPSEKNPTDDDTDDGSDTDDVFSGETDFETAARSESSSTTRVPCIDLRDVFTHEKITKIDVMKIAVKGDPLVILLYMAWDIRVDIWIIQFQTGNTTPATEFQSRALLEQNGYVKADWDVRRWCPNVLGNCMNNEIYLRDGFNPISAARALMGFGYQPKGGSSEGDRSGYEISKSGRGGYEISDTDGSGEGWDGETDGSGRRLAAAGRKRKRKRKVDRWTKDTSDEETEEEEEEEEEGEGRSLGAAERKRRRKRKVDRWTEDNSDGKTGVEEEKEEANTEGDEVSDVQEEPQEGRKLSRNLQEQEQKDLRHYLRRS</sequence>
<feature type="compositionally biased region" description="Acidic residues" evidence="1">
    <location>
        <begin position="373"/>
        <end position="392"/>
    </location>
</feature>
<evidence type="ECO:0000313" key="2">
    <source>
        <dbReference type="EMBL" id="CAD8428211.1"/>
    </source>
</evidence>
<feature type="compositionally biased region" description="Acidic residues" evidence="1">
    <location>
        <begin position="325"/>
        <end position="339"/>
    </location>
</feature>
<feature type="region of interest" description="Disordered" evidence="1">
    <location>
        <begin position="86"/>
        <end position="125"/>
    </location>
</feature>
<dbReference type="GO" id="GO:0005789">
    <property type="term" value="C:endoplasmic reticulum membrane"/>
    <property type="evidence" value="ECO:0007669"/>
    <property type="project" value="TreeGrafter"/>
</dbReference>
<feature type="compositionally biased region" description="Basic residues" evidence="1">
    <location>
        <begin position="308"/>
        <end position="317"/>
    </location>
</feature>
<feature type="region of interest" description="Disordered" evidence="1">
    <location>
        <begin position="259"/>
        <end position="417"/>
    </location>
</feature>
<dbReference type="GO" id="GO:0031902">
    <property type="term" value="C:late endosome membrane"/>
    <property type="evidence" value="ECO:0007669"/>
    <property type="project" value="TreeGrafter"/>
</dbReference>
<dbReference type="InterPro" id="IPR053202">
    <property type="entry name" value="EGF_Rcpt_Signaling_Reg"/>
</dbReference>
<dbReference type="PANTHER" id="PTHR34009">
    <property type="entry name" value="PROTEIN STAR"/>
    <property type="match status" value="1"/>
</dbReference>
<dbReference type="GO" id="GO:0016197">
    <property type="term" value="P:endosomal transport"/>
    <property type="evidence" value="ECO:0007669"/>
    <property type="project" value="TreeGrafter"/>
</dbReference>
<feature type="compositionally biased region" description="Basic and acidic residues" evidence="1">
    <location>
        <begin position="393"/>
        <end position="417"/>
    </location>
</feature>
<accession>A0A7S0GM32</accession>
<feature type="compositionally biased region" description="Acidic residues" evidence="1">
    <location>
        <begin position="111"/>
        <end position="125"/>
    </location>
</feature>
<dbReference type="PANTHER" id="PTHR34009:SF2">
    <property type="entry name" value="PROTEIN STAR"/>
    <property type="match status" value="1"/>
</dbReference>
<dbReference type="GO" id="GO:0005794">
    <property type="term" value="C:Golgi apparatus"/>
    <property type="evidence" value="ECO:0007669"/>
    <property type="project" value="TreeGrafter"/>
</dbReference>
<feature type="compositionally biased region" description="Basic and acidic residues" evidence="1">
    <location>
        <begin position="1"/>
        <end position="16"/>
    </location>
</feature>
<dbReference type="GO" id="GO:0005886">
    <property type="term" value="C:plasma membrane"/>
    <property type="evidence" value="ECO:0007669"/>
    <property type="project" value="TreeGrafter"/>
</dbReference>
<proteinExistence type="predicted"/>
<evidence type="ECO:0000256" key="1">
    <source>
        <dbReference type="SAM" id="MobiDB-lite"/>
    </source>
</evidence>
<feature type="compositionally biased region" description="Basic and acidic residues" evidence="1">
    <location>
        <begin position="358"/>
        <end position="372"/>
    </location>
</feature>
<reference evidence="2" key="1">
    <citation type="submission" date="2021-01" db="EMBL/GenBank/DDBJ databases">
        <authorList>
            <person name="Corre E."/>
            <person name="Pelletier E."/>
            <person name="Niang G."/>
            <person name="Scheremetjew M."/>
            <person name="Finn R."/>
            <person name="Kale V."/>
            <person name="Holt S."/>
            <person name="Cochrane G."/>
            <person name="Meng A."/>
            <person name="Brown T."/>
            <person name="Cohen L."/>
        </authorList>
    </citation>
    <scope>NUCLEOTIDE SEQUENCE</scope>
    <source>
        <strain evidence="2">CCAP1064/1</strain>
    </source>
</reference>
<dbReference type="GO" id="GO:0006888">
    <property type="term" value="P:endoplasmic reticulum to Golgi vesicle-mediated transport"/>
    <property type="evidence" value="ECO:0007669"/>
    <property type="project" value="TreeGrafter"/>
</dbReference>
<gene>
    <name evidence="2" type="ORF">PINE0816_LOCUS24381</name>
</gene>
<name>A0A7S0GM32_9STRA</name>
<feature type="region of interest" description="Disordered" evidence="1">
    <location>
        <begin position="1"/>
        <end position="62"/>
    </location>
</feature>
<feature type="compositionally biased region" description="Low complexity" evidence="1">
    <location>
        <begin position="19"/>
        <end position="30"/>
    </location>
</feature>